<dbReference type="AlphaFoldDB" id="A0AAV1I0Y7"/>
<name>A0AAV1I0Y7_9CHLO</name>
<dbReference type="EMBL" id="CAUYUE010000005">
    <property type="protein sequence ID" value="CAK0775171.1"/>
    <property type="molecule type" value="Genomic_DNA"/>
</dbReference>
<protein>
    <submittedName>
        <fullName evidence="3">Uncharacterized protein</fullName>
    </submittedName>
</protein>
<evidence type="ECO:0000313" key="3">
    <source>
        <dbReference type="EMBL" id="CAK0775171.1"/>
    </source>
</evidence>
<evidence type="ECO:0000313" key="4">
    <source>
        <dbReference type="Proteomes" id="UP001314263"/>
    </source>
</evidence>
<feature type="coiled-coil region" evidence="1">
    <location>
        <begin position="237"/>
        <end position="271"/>
    </location>
</feature>
<proteinExistence type="predicted"/>
<evidence type="ECO:0000256" key="1">
    <source>
        <dbReference type="SAM" id="Coils"/>
    </source>
</evidence>
<comment type="caution">
    <text evidence="3">The sequence shown here is derived from an EMBL/GenBank/DDBJ whole genome shotgun (WGS) entry which is preliminary data.</text>
</comment>
<reference evidence="3 4" key="1">
    <citation type="submission" date="2023-10" db="EMBL/GenBank/DDBJ databases">
        <authorList>
            <person name="Maclean D."/>
            <person name="Macfadyen A."/>
        </authorList>
    </citation>
    <scope>NUCLEOTIDE SEQUENCE [LARGE SCALE GENOMIC DNA]</scope>
</reference>
<feature type="compositionally biased region" description="Polar residues" evidence="2">
    <location>
        <begin position="143"/>
        <end position="158"/>
    </location>
</feature>
<dbReference type="Proteomes" id="UP001314263">
    <property type="component" value="Unassembled WGS sequence"/>
</dbReference>
<evidence type="ECO:0000256" key="2">
    <source>
        <dbReference type="SAM" id="MobiDB-lite"/>
    </source>
</evidence>
<feature type="region of interest" description="Disordered" evidence="2">
    <location>
        <begin position="118"/>
        <end position="209"/>
    </location>
</feature>
<gene>
    <name evidence="3" type="ORF">CVIRNUC_004241</name>
</gene>
<feature type="compositionally biased region" description="Basic and acidic residues" evidence="2">
    <location>
        <begin position="119"/>
        <end position="142"/>
    </location>
</feature>
<sequence>MAAKAEFYDNYVGAVKALSAERVKKILDTIKKGKVALMNTDCYAIKSDTIYEIIGKNSPQNSSYFAILYMGWPLDSQANPLCVKAVFKAIHGTTSTSGGVIVPCSVIDTHGLQVQVTKESFDQAEPPKKYGRQEEQAEHPDTQKTPASRTPKTHQSPEGSVGTKRRRSTARAAKPQESEENDSMSVGTSDADPEDDGHDESEEEDPALTIEQFDDIQHRIRMQLFGEDGQGVNIGEHEKLMNAYTKLESKCDRLKKQVDEERATAETLRGELEAWGRIKKVWNETIPSDKMLGR</sequence>
<keyword evidence="1" id="KW-0175">Coiled coil</keyword>
<keyword evidence="4" id="KW-1185">Reference proteome</keyword>
<accession>A0AAV1I0Y7</accession>
<organism evidence="3 4">
    <name type="scientific">Coccomyxa viridis</name>
    <dbReference type="NCBI Taxonomy" id="1274662"/>
    <lineage>
        <taxon>Eukaryota</taxon>
        <taxon>Viridiplantae</taxon>
        <taxon>Chlorophyta</taxon>
        <taxon>core chlorophytes</taxon>
        <taxon>Trebouxiophyceae</taxon>
        <taxon>Trebouxiophyceae incertae sedis</taxon>
        <taxon>Coccomyxaceae</taxon>
        <taxon>Coccomyxa</taxon>
    </lineage>
</organism>
<feature type="compositionally biased region" description="Acidic residues" evidence="2">
    <location>
        <begin position="191"/>
        <end position="206"/>
    </location>
</feature>